<dbReference type="OrthoDB" id="9807416at2"/>
<keyword evidence="8 15" id="KW-0489">Methyltransferase</keyword>
<evidence type="ECO:0000256" key="6">
    <source>
        <dbReference type="ARBA" id="ARBA00014679"/>
    </source>
</evidence>
<dbReference type="NCBIfam" id="NF000648">
    <property type="entry name" value="PRK00026.1"/>
    <property type="match status" value="1"/>
</dbReference>
<evidence type="ECO:0000256" key="13">
    <source>
        <dbReference type="ARBA" id="ARBA00033392"/>
    </source>
</evidence>
<feature type="compositionally biased region" description="Basic and acidic residues" evidence="18">
    <location>
        <begin position="209"/>
        <end position="227"/>
    </location>
</feature>
<feature type="domain" description="tRNA methyltransferase TRMD/TRM10-type" evidence="19">
    <location>
        <begin position="6"/>
        <end position="224"/>
    </location>
</feature>
<dbReference type="PIRSF" id="PIRSF000386">
    <property type="entry name" value="tRNA_mtase"/>
    <property type="match status" value="1"/>
</dbReference>
<dbReference type="Pfam" id="PF01746">
    <property type="entry name" value="tRNA_m1G_MT"/>
    <property type="match status" value="1"/>
</dbReference>
<name>A0A418NWT2_9SPHN</name>
<dbReference type="InterPro" id="IPR029026">
    <property type="entry name" value="tRNA_m1G_MTases_N"/>
</dbReference>
<evidence type="ECO:0000256" key="4">
    <source>
        <dbReference type="ARBA" id="ARBA00011738"/>
    </source>
</evidence>
<dbReference type="InterPro" id="IPR029028">
    <property type="entry name" value="Alpha/beta_knot_MTases"/>
</dbReference>
<proteinExistence type="inferred from homology"/>
<evidence type="ECO:0000256" key="15">
    <source>
        <dbReference type="HAMAP-Rule" id="MF_00605"/>
    </source>
</evidence>
<evidence type="ECO:0000256" key="9">
    <source>
        <dbReference type="ARBA" id="ARBA00022679"/>
    </source>
</evidence>
<evidence type="ECO:0000313" key="21">
    <source>
        <dbReference type="Proteomes" id="UP000286576"/>
    </source>
</evidence>
<dbReference type="PANTHER" id="PTHR46417">
    <property type="entry name" value="TRNA (GUANINE-N(1)-)-METHYLTRANSFERASE"/>
    <property type="match status" value="1"/>
</dbReference>
<evidence type="ECO:0000256" key="17">
    <source>
        <dbReference type="RuleBase" id="RU003464"/>
    </source>
</evidence>
<dbReference type="NCBIfam" id="TIGR00088">
    <property type="entry name" value="trmD"/>
    <property type="match status" value="1"/>
</dbReference>
<dbReference type="GO" id="GO:0002939">
    <property type="term" value="P:tRNA N1-guanine methylation"/>
    <property type="evidence" value="ECO:0007669"/>
    <property type="project" value="TreeGrafter"/>
</dbReference>
<evidence type="ECO:0000313" key="20">
    <source>
        <dbReference type="EMBL" id="RIV89074.1"/>
    </source>
</evidence>
<dbReference type="HAMAP" id="MF_00605">
    <property type="entry name" value="TrmD"/>
    <property type="match status" value="1"/>
</dbReference>
<evidence type="ECO:0000256" key="10">
    <source>
        <dbReference type="ARBA" id="ARBA00022691"/>
    </source>
</evidence>
<evidence type="ECO:0000256" key="1">
    <source>
        <dbReference type="ARBA" id="ARBA00002634"/>
    </source>
</evidence>
<feature type="binding site" evidence="15 16">
    <location>
        <position position="111"/>
    </location>
    <ligand>
        <name>S-adenosyl-L-methionine</name>
        <dbReference type="ChEBI" id="CHEBI:59789"/>
    </ligand>
</feature>
<keyword evidence="21" id="KW-1185">Reference proteome</keyword>
<organism evidence="20 21">
    <name type="scientific">Aurantiacibacter zhengii</name>
    <dbReference type="NCBI Taxonomy" id="2307003"/>
    <lineage>
        <taxon>Bacteria</taxon>
        <taxon>Pseudomonadati</taxon>
        <taxon>Pseudomonadota</taxon>
        <taxon>Alphaproteobacteria</taxon>
        <taxon>Sphingomonadales</taxon>
        <taxon>Erythrobacteraceae</taxon>
        <taxon>Aurantiacibacter</taxon>
    </lineage>
</organism>
<dbReference type="SUPFAM" id="SSF75217">
    <property type="entry name" value="alpha/beta knot"/>
    <property type="match status" value="1"/>
</dbReference>
<keyword evidence="11 15" id="KW-0819">tRNA processing</keyword>
<keyword evidence="9 15" id="KW-0808">Transferase</keyword>
<protein>
    <recommendedName>
        <fullName evidence="6 15">tRNA (guanine-N(1)-)-methyltransferase</fullName>
        <ecNumber evidence="5 15">2.1.1.228</ecNumber>
    </recommendedName>
    <alternativeName>
        <fullName evidence="12 15">M1G-methyltransferase</fullName>
    </alternativeName>
    <alternativeName>
        <fullName evidence="13 15">tRNA [GM37] methyltransferase</fullName>
    </alternativeName>
</protein>
<comment type="subunit">
    <text evidence="4 15 17">Homodimer.</text>
</comment>
<dbReference type="GO" id="GO:0052906">
    <property type="term" value="F:tRNA (guanine(37)-N1)-methyltransferase activity"/>
    <property type="evidence" value="ECO:0007669"/>
    <property type="project" value="UniProtKB-UniRule"/>
</dbReference>
<accession>A0A418NWT2</accession>
<comment type="caution">
    <text evidence="15">Lacks conserved residue(s) required for the propagation of feature annotation.</text>
</comment>
<evidence type="ECO:0000256" key="12">
    <source>
        <dbReference type="ARBA" id="ARBA00029736"/>
    </source>
</evidence>
<dbReference type="InterPro" id="IPR016009">
    <property type="entry name" value="tRNA_MeTrfase_TRMD/TRM10"/>
</dbReference>
<evidence type="ECO:0000256" key="11">
    <source>
        <dbReference type="ARBA" id="ARBA00022694"/>
    </source>
</evidence>
<dbReference type="InterPro" id="IPR002649">
    <property type="entry name" value="tRNA_m1G_MeTrfase_TrmD"/>
</dbReference>
<dbReference type="RefSeq" id="WP_119584353.1">
    <property type="nucleotide sequence ID" value="NZ_CAWODQ010000001.1"/>
</dbReference>
<evidence type="ECO:0000256" key="2">
    <source>
        <dbReference type="ARBA" id="ARBA00004496"/>
    </source>
</evidence>
<comment type="function">
    <text evidence="1 15 17">Specifically methylates guanosine-37 in various tRNAs.</text>
</comment>
<reference evidence="20 21" key="1">
    <citation type="submission" date="2018-08" db="EMBL/GenBank/DDBJ databases">
        <title>Erythrobacter zhengii sp.nov., a bacterium isolated from deep-sea sediment.</title>
        <authorList>
            <person name="Fang C."/>
            <person name="Wu Y.-H."/>
            <person name="Sun C."/>
            <person name="Wang H."/>
            <person name="Cheng H."/>
            <person name="Meng F.-X."/>
            <person name="Wang C.-S."/>
            <person name="Xu X.-W."/>
        </authorList>
    </citation>
    <scope>NUCLEOTIDE SEQUENCE [LARGE SCALE GENOMIC DNA]</scope>
    <source>
        <strain evidence="20 21">V18</strain>
    </source>
</reference>
<evidence type="ECO:0000256" key="18">
    <source>
        <dbReference type="SAM" id="MobiDB-lite"/>
    </source>
</evidence>
<comment type="similarity">
    <text evidence="3 15 17">Belongs to the RNA methyltransferase TrmD family.</text>
</comment>
<comment type="catalytic activity">
    <reaction evidence="14 15 17">
        <text>guanosine(37) in tRNA + S-adenosyl-L-methionine = N(1)-methylguanosine(37) in tRNA + S-adenosyl-L-homocysteine + H(+)</text>
        <dbReference type="Rhea" id="RHEA:36899"/>
        <dbReference type="Rhea" id="RHEA-COMP:10145"/>
        <dbReference type="Rhea" id="RHEA-COMP:10147"/>
        <dbReference type="ChEBI" id="CHEBI:15378"/>
        <dbReference type="ChEBI" id="CHEBI:57856"/>
        <dbReference type="ChEBI" id="CHEBI:59789"/>
        <dbReference type="ChEBI" id="CHEBI:73542"/>
        <dbReference type="ChEBI" id="CHEBI:74269"/>
        <dbReference type="EC" id="2.1.1.228"/>
    </reaction>
</comment>
<evidence type="ECO:0000256" key="14">
    <source>
        <dbReference type="ARBA" id="ARBA00047783"/>
    </source>
</evidence>
<dbReference type="PANTHER" id="PTHR46417:SF1">
    <property type="entry name" value="TRNA (GUANINE-N(1)-)-METHYLTRANSFERASE"/>
    <property type="match status" value="1"/>
</dbReference>
<gene>
    <name evidence="15 20" type="primary">trmD</name>
    <name evidence="20" type="ORF">D2V07_02130</name>
</gene>
<dbReference type="GO" id="GO:0005829">
    <property type="term" value="C:cytosol"/>
    <property type="evidence" value="ECO:0007669"/>
    <property type="project" value="TreeGrafter"/>
</dbReference>
<evidence type="ECO:0000256" key="7">
    <source>
        <dbReference type="ARBA" id="ARBA00022490"/>
    </source>
</evidence>
<evidence type="ECO:0000256" key="8">
    <source>
        <dbReference type="ARBA" id="ARBA00022603"/>
    </source>
</evidence>
<keyword evidence="10 15" id="KW-0949">S-adenosyl-L-methionine</keyword>
<evidence type="ECO:0000256" key="16">
    <source>
        <dbReference type="PIRSR" id="PIRSR000386-1"/>
    </source>
</evidence>
<evidence type="ECO:0000256" key="5">
    <source>
        <dbReference type="ARBA" id="ARBA00012807"/>
    </source>
</evidence>
<dbReference type="EMBL" id="QXFL01000001">
    <property type="protein sequence ID" value="RIV89074.1"/>
    <property type="molecule type" value="Genomic_DNA"/>
</dbReference>
<evidence type="ECO:0000256" key="3">
    <source>
        <dbReference type="ARBA" id="ARBA00007630"/>
    </source>
</evidence>
<dbReference type="EC" id="2.1.1.228" evidence="5 15"/>
<comment type="subcellular location">
    <subcellularLocation>
        <location evidence="2 15 17">Cytoplasm</location>
    </subcellularLocation>
</comment>
<comment type="caution">
    <text evidence="20">The sequence shown here is derived from an EMBL/GenBank/DDBJ whole genome shotgun (WGS) entry which is preliminary data.</text>
</comment>
<feature type="region of interest" description="Disordered" evidence="18">
    <location>
        <begin position="209"/>
        <end position="253"/>
    </location>
</feature>
<feature type="compositionally biased region" description="Polar residues" evidence="18">
    <location>
        <begin position="243"/>
        <end position="253"/>
    </location>
</feature>
<dbReference type="InterPro" id="IPR023148">
    <property type="entry name" value="tRNA_m1G_MeTrfase_C_sf"/>
</dbReference>
<dbReference type="CDD" id="cd18080">
    <property type="entry name" value="TrmD-like"/>
    <property type="match status" value="1"/>
</dbReference>
<dbReference type="Gene3D" id="3.40.1280.10">
    <property type="match status" value="1"/>
</dbReference>
<dbReference type="Gene3D" id="1.10.1270.20">
    <property type="entry name" value="tRNA(m1g37)methyltransferase, domain 2"/>
    <property type="match status" value="1"/>
</dbReference>
<keyword evidence="7 15" id="KW-0963">Cytoplasm</keyword>
<dbReference type="Proteomes" id="UP000286576">
    <property type="component" value="Unassembled WGS sequence"/>
</dbReference>
<evidence type="ECO:0000259" key="19">
    <source>
        <dbReference type="Pfam" id="PF01746"/>
    </source>
</evidence>
<sequence>MTFAATVLTLYPEMFPGPLGLSLAGRAMERGDWSCETVQIRDFATDKHRTVDDTPAGGGAGMVLKPDVLASALDSVADSRPVLAMTPRGKPINQARIREIAAGPGVTFICGRFEGFDERFFEARPQIEQVSLADIVLSGGEPAALAILDACIRLLPGVMGAASSGHEESFEDGLLEYPQYTRPAEWEGRTIPEVLRSGDHAKIAAWRKARAEDDTRLRRPDLWERHSGTPVQPASGEQHENCKGTTNGSDPGT</sequence>
<dbReference type="AlphaFoldDB" id="A0A418NWT2"/>